<organism evidence="1 2">
    <name type="scientific">Zarea fungicola</name>
    <dbReference type="NCBI Taxonomy" id="93591"/>
    <lineage>
        <taxon>Eukaryota</taxon>
        <taxon>Fungi</taxon>
        <taxon>Dikarya</taxon>
        <taxon>Ascomycota</taxon>
        <taxon>Pezizomycotina</taxon>
        <taxon>Sordariomycetes</taxon>
        <taxon>Hypocreomycetidae</taxon>
        <taxon>Hypocreales</taxon>
        <taxon>Cordycipitaceae</taxon>
        <taxon>Zarea</taxon>
    </lineage>
</organism>
<keyword evidence="2" id="KW-1185">Reference proteome</keyword>
<name>A0ACC1N417_9HYPO</name>
<evidence type="ECO:0000313" key="1">
    <source>
        <dbReference type="EMBL" id="KAJ2973654.1"/>
    </source>
</evidence>
<gene>
    <name evidence="1" type="ORF">NQ176_g6481</name>
</gene>
<protein>
    <submittedName>
        <fullName evidence="1">Uncharacterized protein</fullName>
    </submittedName>
</protein>
<dbReference type="EMBL" id="JANJQO010000941">
    <property type="protein sequence ID" value="KAJ2973654.1"/>
    <property type="molecule type" value="Genomic_DNA"/>
</dbReference>
<sequence>MHTVLSKLYGRGLPSIWSAFTRNPSAASPPFVPTAVDVTLISDWHELITSARATLKLNLDDKSILANWDLVMITWAALVLLQGVKAGVGEPDDVQNIQAHINLLRESNLGEPCLRGKLATRLEQQFNSLHDSSLLEGPQQVVVNMNQNLNESWRLVDGALHEQVVNSYWMRPNVHQQAIPSYYHVEPADTGIY</sequence>
<evidence type="ECO:0000313" key="2">
    <source>
        <dbReference type="Proteomes" id="UP001143910"/>
    </source>
</evidence>
<reference evidence="1" key="1">
    <citation type="submission" date="2022-08" db="EMBL/GenBank/DDBJ databases">
        <title>Genome Sequence of Lecanicillium fungicola.</title>
        <authorList>
            <person name="Buettner E."/>
        </authorList>
    </citation>
    <scope>NUCLEOTIDE SEQUENCE</scope>
    <source>
        <strain evidence="1">Babe33</strain>
    </source>
</reference>
<comment type="caution">
    <text evidence="1">The sequence shown here is derived from an EMBL/GenBank/DDBJ whole genome shotgun (WGS) entry which is preliminary data.</text>
</comment>
<accession>A0ACC1N417</accession>
<proteinExistence type="predicted"/>
<dbReference type="Proteomes" id="UP001143910">
    <property type="component" value="Unassembled WGS sequence"/>
</dbReference>